<dbReference type="AlphaFoldDB" id="A0A0P9FAR5"/>
<proteinExistence type="predicted"/>
<organism evidence="2 3">
    <name type="scientific">Rhodotorula graminis (strain WP1)</name>
    <dbReference type="NCBI Taxonomy" id="578459"/>
    <lineage>
        <taxon>Eukaryota</taxon>
        <taxon>Fungi</taxon>
        <taxon>Dikarya</taxon>
        <taxon>Basidiomycota</taxon>
        <taxon>Pucciniomycotina</taxon>
        <taxon>Microbotryomycetes</taxon>
        <taxon>Sporidiobolales</taxon>
        <taxon>Sporidiobolaceae</taxon>
        <taxon>Rhodotorula</taxon>
    </lineage>
</organism>
<sequence length="145" mass="16163">MDKIKHALHLDDKTDDPVEYRKWVDDARDKHTAEEARADALAAEREAEQRAHPSHAHTLEPVQAHELSSMPHRPALEEAVEGHKTVTPGEVTRPDLEGVTHIPESELPERKPRMERTALRPSDPNDENSMDGAASYGTAGDDRAI</sequence>
<gene>
    <name evidence="2" type="ORF">RHOBADRAFT_55414</name>
</gene>
<reference evidence="2 3" key="1">
    <citation type="journal article" date="2015" name="Front. Microbiol.">
        <title>Genome sequence of the plant growth promoting endophytic yeast Rhodotorula graminis WP1.</title>
        <authorList>
            <person name="Firrincieli A."/>
            <person name="Otillar R."/>
            <person name="Salamov A."/>
            <person name="Schmutz J."/>
            <person name="Khan Z."/>
            <person name="Redman R.S."/>
            <person name="Fleck N.D."/>
            <person name="Lindquist E."/>
            <person name="Grigoriev I.V."/>
            <person name="Doty S.L."/>
        </authorList>
    </citation>
    <scope>NUCLEOTIDE SEQUENCE [LARGE SCALE GENOMIC DNA]</scope>
    <source>
        <strain evidence="2 3">WP1</strain>
    </source>
</reference>
<keyword evidence="3" id="KW-1185">Reference proteome</keyword>
<feature type="compositionally biased region" description="Basic and acidic residues" evidence="1">
    <location>
        <begin position="92"/>
        <end position="118"/>
    </location>
</feature>
<dbReference type="Proteomes" id="UP000053890">
    <property type="component" value="Unassembled WGS sequence"/>
</dbReference>
<accession>A0A0P9FAR5</accession>
<feature type="compositionally biased region" description="Basic and acidic residues" evidence="1">
    <location>
        <begin position="34"/>
        <end position="51"/>
    </location>
</feature>
<dbReference type="EMBL" id="KQ474085">
    <property type="protein sequence ID" value="KPV72715.1"/>
    <property type="molecule type" value="Genomic_DNA"/>
</dbReference>
<dbReference type="RefSeq" id="XP_018268764.1">
    <property type="nucleotide sequence ID" value="XM_018417833.1"/>
</dbReference>
<feature type="region of interest" description="Disordered" evidence="1">
    <location>
        <begin position="34"/>
        <end position="145"/>
    </location>
</feature>
<evidence type="ECO:0000313" key="3">
    <source>
        <dbReference type="Proteomes" id="UP000053890"/>
    </source>
</evidence>
<feature type="compositionally biased region" description="Basic and acidic residues" evidence="1">
    <location>
        <begin position="74"/>
        <end position="84"/>
    </location>
</feature>
<dbReference type="OrthoDB" id="2522885at2759"/>
<evidence type="ECO:0000313" key="2">
    <source>
        <dbReference type="EMBL" id="KPV72715.1"/>
    </source>
</evidence>
<evidence type="ECO:0000256" key="1">
    <source>
        <dbReference type="SAM" id="MobiDB-lite"/>
    </source>
</evidence>
<protein>
    <submittedName>
        <fullName evidence="2">Uncharacterized protein</fullName>
    </submittedName>
</protein>
<name>A0A0P9FAR5_RHOGW</name>
<dbReference type="GeneID" id="28978281"/>